<evidence type="ECO:0000313" key="2">
    <source>
        <dbReference type="EMBL" id="MYM24676.1"/>
    </source>
</evidence>
<protein>
    <submittedName>
        <fullName evidence="2">Uncharacterized protein</fullName>
    </submittedName>
</protein>
<gene>
    <name evidence="2" type="ORF">GTP46_18730</name>
</gene>
<accession>A0A6L8KBD2</accession>
<dbReference type="AlphaFoldDB" id="A0A6L8KBD2"/>
<evidence type="ECO:0000313" key="3">
    <source>
        <dbReference type="Proteomes" id="UP000479335"/>
    </source>
</evidence>
<evidence type="ECO:0000256" key="1">
    <source>
        <dbReference type="SAM" id="Phobius"/>
    </source>
</evidence>
<reference evidence="2 3" key="1">
    <citation type="submission" date="2019-12" db="EMBL/GenBank/DDBJ databases">
        <title>Novel species isolated from a subtropical stream in China.</title>
        <authorList>
            <person name="Lu H."/>
        </authorList>
    </citation>
    <scope>NUCLEOTIDE SEQUENCE [LARGE SCALE GENOMIC DNA]</scope>
    <source>
        <strain evidence="2 3">FT135W</strain>
    </source>
</reference>
<keyword evidence="1" id="KW-0472">Membrane</keyword>
<dbReference type="EMBL" id="WWCN01000012">
    <property type="protein sequence ID" value="MYM24676.1"/>
    <property type="molecule type" value="Genomic_DNA"/>
</dbReference>
<dbReference type="RefSeq" id="WP_161008142.1">
    <property type="nucleotide sequence ID" value="NZ_WWCN01000012.1"/>
</dbReference>
<feature type="transmembrane region" description="Helical" evidence="1">
    <location>
        <begin position="41"/>
        <end position="60"/>
    </location>
</feature>
<name>A0A6L8KBD2_9BURK</name>
<sequence length="77" mass="8613">MAFILRTAAAGLIGAVSYLFVRSALHPHGWGLQSSLSDSENYLAIGIAVIVFGFVLWRLCKQTWGKEQMEQLWDIDD</sequence>
<organism evidence="2 3">
    <name type="scientific">Duganella flavida</name>
    <dbReference type="NCBI Taxonomy" id="2692175"/>
    <lineage>
        <taxon>Bacteria</taxon>
        <taxon>Pseudomonadati</taxon>
        <taxon>Pseudomonadota</taxon>
        <taxon>Betaproteobacteria</taxon>
        <taxon>Burkholderiales</taxon>
        <taxon>Oxalobacteraceae</taxon>
        <taxon>Telluria group</taxon>
        <taxon>Duganella</taxon>
    </lineage>
</organism>
<keyword evidence="1" id="KW-0812">Transmembrane</keyword>
<keyword evidence="3" id="KW-1185">Reference proteome</keyword>
<dbReference type="Proteomes" id="UP000479335">
    <property type="component" value="Unassembled WGS sequence"/>
</dbReference>
<keyword evidence="1" id="KW-1133">Transmembrane helix</keyword>
<comment type="caution">
    <text evidence="2">The sequence shown here is derived from an EMBL/GenBank/DDBJ whole genome shotgun (WGS) entry which is preliminary data.</text>
</comment>
<proteinExistence type="predicted"/>